<dbReference type="eggNOG" id="ENOG502ZU4Q">
    <property type="taxonomic scope" value="Bacteria"/>
</dbReference>
<dbReference type="EMBL" id="AODQ01000140">
    <property type="protein sequence ID" value="EMR01155.1"/>
    <property type="molecule type" value="Genomic_DNA"/>
</dbReference>
<dbReference type="STRING" id="1279009.ADICEAN_03720"/>
<reference evidence="2 3" key="1">
    <citation type="journal article" date="2013" name="Genome Announc.">
        <title>Draft Genome Sequence of Cesiribacter andamanensis Strain AMV16T, Isolated from a Soil Sample from a Mud Volcano in the Andaman Islands, India.</title>
        <authorList>
            <person name="Shivaji S."/>
            <person name="Ara S."/>
            <person name="Begum Z."/>
            <person name="Srinivas T.N."/>
            <person name="Singh A."/>
            <person name="Kumar Pinnaka A."/>
        </authorList>
    </citation>
    <scope>NUCLEOTIDE SEQUENCE [LARGE SCALE GENOMIC DNA]</scope>
    <source>
        <strain evidence="2 3">AMV16</strain>
    </source>
</reference>
<evidence type="ECO:0000313" key="2">
    <source>
        <dbReference type="EMBL" id="EMR01155.1"/>
    </source>
</evidence>
<dbReference type="PROSITE" id="PS51257">
    <property type="entry name" value="PROKAR_LIPOPROTEIN"/>
    <property type="match status" value="1"/>
</dbReference>
<dbReference type="AlphaFoldDB" id="M7NH62"/>
<name>M7NH62_9BACT</name>
<evidence type="ECO:0000256" key="1">
    <source>
        <dbReference type="SAM" id="SignalP"/>
    </source>
</evidence>
<sequence>MKKLIAYISLLFLSLAVLTGCEDEDAVRVPDLIEGASLRVVFPDPQLSLFNFDNPEQSRIQFDLYTQNRNIDSVNIYATYLDASEGVTYPITPQGQAQRRQLVKTYRQSDFNSEGAIKNATITLAEAAAAFGLQLSDIEGADVFNFYNQVVLTDGRRFPESIELPDGYSSNTVTPDIAGRGVQTSSFNAGFTSFVACSLPSGYATGRYRVEQIGGATDPFSGTGPRFGTVEVTVIQTSPIGRQFALSYYGFDNITFNYQLVCGELVVPKTSSGLACTGSPALAWRGAPETGQYQTSSDDEFIIELQDNVDAGCGLTAGLPVTLKLTKI</sequence>
<proteinExistence type="predicted"/>
<evidence type="ECO:0000313" key="3">
    <source>
        <dbReference type="Proteomes" id="UP000011910"/>
    </source>
</evidence>
<dbReference type="RefSeq" id="WP_009197099.1">
    <property type="nucleotide sequence ID" value="NZ_AODQ01000140.1"/>
</dbReference>
<feature type="chain" id="PRO_5004082236" description="SusE outer membrane protein domain-containing protein" evidence="1">
    <location>
        <begin position="20"/>
        <end position="328"/>
    </location>
</feature>
<comment type="caution">
    <text evidence="2">The sequence shown here is derived from an EMBL/GenBank/DDBJ whole genome shotgun (WGS) entry which is preliminary data.</text>
</comment>
<protein>
    <recommendedName>
        <fullName evidence="4">SusE outer membrane protein domain-containing protein</fullName>
    </recommendedName>
</protein>
<organism evidence="2 3">
    <name type="scientific">Cesiribacter andamanensis AMV16</name>
    <dbReference type="NCBI Taxonomy" id="1279009"/>
    <lineage>
        <taxon>Bacteria</taxon>
        <taxon>Pseudomonadati</taxon>
        <taxon>Bacteroidota</taxon>
        <taxon>Cytophagia</taxon>
        <taxon>Cytophagales</taxon>
        <taxon>Cesiribacteraceae</taxon>
        <taxon>Cesiribacter</taxon>
    </lineage>
</organism>
<keyword evidence="3" id="KW-1185">Reference proteome</keyword>
<accession>M7NH62</accession>
<keyword evidence="1" id="KW-0732">Signal</keyword>
<dbReference type="Proteomes" id="UP000011910">
    <property type="component" value="Unassembled WGS sequence"/>
</dbReference>
<evidence type="ECO:0008006" key="4">
    <source>
        <dbReference type="Google" id="ProtNLM"/>
    </source>
</evidence>
<feature type="signal peptide" evidence="1">
    <location>
        <begin position="1"/>
        <end position="19"/>
    </location>
</feature>
<dbReference type="OrthoDB" id="820612at2"/>
<gene>
    <name evidence="2" type="ORF">ADICEAN_03720</name>
</gene>